<feature type="region of interest" description="Disordered" evidence="3">
    <location>
        <begin position="213"/>
        <end position="298"/>
    </location>
</feature>
<dbReference type="InterPro" id="IPR032466">
    <property type="entry name" value="Metal_Hydrolase"/>
</dbReference>
<dbReference type="EMBL" id="JARK01001536">
    <property type="protein sequence ID" value="EYB91953.1"/>
    <property type="molecule type" value="Genomic_DNA"/>
</dbReference>
<dbReference type="SUPFAM" id="SSF51556">
    <property type="entry name" value="Metallo-dependent hydrolases"/>
    <property type="match status" value="1"/>
</dbReference>
<comment type="similarity">
    <text evidence="1">Belongs to the metallo-dependent hydrolases superfamily. TatD-type hydrolase family.</text>
</comment>
<evidence type="ECO:0000313" key="5">
    <source>
        <dbReference type="Proteomes" id="UP000024635"/>
    </source>
</evidence>
<evidence type="ECO:0000256" key="2">
    <source>
        <dbReference type="ARBA" id="ARBA00022801"/>
    </source>
</evidence>
<dbReference type="PANTHER" id="PTHR46363:SF1">
    <property type="entry name" value="DEOXYRIBONUCLEASE TATDN2-RELATED"/>
    <property type="match status" value="1"/>
</dbReference>
<evidence type="ECO:0000313" key="4">
    <source>
        <dbReference type="EMBL" id="EYB91953.1"/>
    </source>
</evidence>
<accession>A0A016SML7</accession>
<dbReference type="InterPro" id="IPR018228">
    <property type="entry name" value="DNase_TatD-rel_CS"/>
</dbReference>
<dbReference type="OrthoDB" id="5850839at2759"/>
<dbReference type="STRING" id="53326.A0A016SML7"/>
<dbReference type="Gene3D" id="3.20.20.140">
    <property type="entry name" value="Metal-dependent hydrolases"/>
    <property type="match status" value="1"/>
</dbReference>
<dbReference type="PROSITE" id="PS01137">
    <property type="entry name" value="TATD_1"/>
    <property type="match status" value="1"/>
</dbReference>
<feature type="region of interest" description="Disordered" evidence="3">
    <location>
        <begin position="313"/>
        <end position="344"/>
    </location>
</feature>
<dbReference type="Proteomes" id="UP000024635">
    <property type="component" value="Unassembled WGS sequence"/>
</dbReference>
<evidence type="ECO:0008006" key="6">
    <source>
        <dbReference type="Google" id="ProtNLM"/>
    </source>
</evidence>
<keyword evidence="2" id="KW-0378">Hydrolase</keyword>
<dbReference type="GO" id="GO:0016788">
    <property type="term" value="F:hydrolase activity, acting on ester bonds"/>
    <property type="evidence" value="ECO:0007669"/>
    <property type="project" value="InterPro"/>
</dbReference>
<organism evidence="4 5">
    <name type="scientific">Ancylostoma ceylanicum</name>
    <dbReference type="NCBI Taxonomy" id="53326"/>
    <lineage>
        <taxon>Eukaryota</taxon>
        <taxon>Metazoa</taxon>
        <taxon>Ecdysozoa</taxon>
        <taxon>Nematoda</taxon>
        <taxon>Chromadorea</taxon>
        <taxon>Rhabditida</taxon>
        <taxon>Rhabditina</taxon>
        <taxon>Rhabditomorpha</taxon>
        <taxon>Strongyloidea</taxon>
        <taxon>Ancylostomatidae</taxon>
        <taxon>Ancylostomatinae</taxon>
        <taxon>Ancylostoma</taxon>
    </lineage>
</organism>
<comment type="caution">
    <text evidence="4">The sequence shown here is derived from an EMBL/GenBank/DDBJ whole genome shotgun (WGS) entry which is preliminary data.</text>
</comment>
<sequence length="677" mass="77045">MGQMELILLCRSSSVLTQLKDFALVLGRRLAMNGYFGAFRDAYPVRQPPRPLFSWNEGWNAPFQFQPGPRAFANEAEPRFFEGPVFDHQGRPMGFDRHRSSASRRSFLRAKRSRTSSIPSLLCSPFPLQNDSADLPWNAGRRSDACPTRFVIIRNFYAFYCRCEPCIDPTGLLELKEHRDGRASAENYHFQRYPAERNWGPMASASELECNHNDLPSLEANDSMSEMSHSNSSETSDKTPKSRKKEKRDQPLYVPPNRRKSEDSLGKDGSHPATSPKSVSAEVVPTRKHQQPSLLKNHENLNCCSSELLARLSTDSHDDESPTSRNKAVSKIKKKHNDDDLLPRPLAMKKKDGLKNFLGSPAGSSEIECQDTAISPATSSPMKNDRVAGRLNGRISYAERKEHTYDDIQNEVDEYYIDSHCHLDFIYKKYSYGGLDCWLESEPGISHRKFLGCIPNFIEPSLFVKNGEKSPQYDFDWILEQLKSNYVLGATYGCHPHFADTFKDSIHETLVDLLQDRHKSKLLAIGECGLDYMKSDADSDVQVEVFRAQLALAKEYQVPLVIHCRSGPRGPGDAEKVCLSALNDVGLSRFHNIHRHCFTENWDIAQKWMDAFDNIYFGFTSAVANWEQSAPDKYEVLKRLPLRRMLLETDAPYFRPRQYDSAKTNNCDRFALPPMGK</sequence>
<dbReference type="PANTHER" id="PTHR46363">
    <property type="entry name" value="DEOXYRIBONUCLEASE TATDN2-RELATED"/>
    <property type="match status" value="1"/>
</dbReference>
<dbReference type="AlphaFoldDB" id="A0A016SML7"/>
<gene>
    <name evidence="4" type="primary">Acey_s0200.g1704</name>
    <name evidence="4" type="ORF">Y032_0200g1704</name>
</gene>
<dbReference type="CDD" id="cd01310">
    <property type="entry name" value="TatD_DNAse"/>
    <property type="match status" value="1"/>
</dbReference>
<evidence type="ECO:0000256" key="1">
    <source>
        <dbReference type="ARBA" id="ARBA00009275"/>
    </source>
</evidence>
<proteinExistence type="inferred from homology"/>
<dbReference type="InterPro" id="IPR001130">
    <property type="entry name" value="TatD-like"/>
</dbReference>
<reference evidence="5" key="1">
    <citation type="journal article" date="2015" name="Nat. Genet.">
        <title>The genome and transcriptome of the zoonotic hookworm Ancylostoma ceylanicum identify infection-specific gene families.</title>
        <authorList>
            <person name="Schwarz E.M."/>
            <person name="Hu Y."/>
            <person name="Antoshechkin I."/>
            <person name="Miller M.M."/>
            <person name="Sternberg P.W."/>
            <person name="Aroian R.V."/>
        </authorList>
    </citation>
    <scope>NUCLEOTIDE SEQUENCE</scope>
    <source>
        <strain evidence="5">HY135</strain>
    </source>
</reference>
<dbReference type="Pfam" id="PF01026">
    <property type="entry name" value="TatD_DNase"/>
    <property type="match status" value="1"/>
</dbReference>
<protein>
    <recommendedName>
        <fullName evidence="6">Hydrolase, TatD family</fullName>
    </recommendedName>
</protein>
<keyword evidence="5" id="KW-1185">Reference proteome</keyword>
<evidence type="ECO:0000256" key="3">
    <source>
        <dbReference type="SAM" id="MobiDB-lite"/>
    </source>
</evidence>
<feature type="compositionally biased region" description="Low complexity" evidence="3">
    <location>
        <begin position="221"/>
        <end position="234"/>
    </location>
</feature>
<feature type="compositionally biased region" description="Basic and acidic residues" evidence="3">
    <location>
        <begin position="259"/>
        <end position="270"/>
    </location>
</feature>
<name>A0A016SML7_9BILA</name>